<comment type="cofactor">
    <cofactor evidence="17">
        <name>a monovalent cation</name>
        <dbReference type="ChEBI" id="CHEBI:60242"/>
    </cofactor>
    <text evidence="17">A monovalent cation.</text>
</comment>
<feature type="binding site" evidence="19">
    <location>
        <position position="104"/>
    </location>
    <ligand>
        <name>Mg(2+)</name>
        <dbReference type="ChEBI" id="CHEBI:18420"/>
        <label>1</label>
    </ligand>
</feature>
<proteinExistence type="inferred from homology"/>
<dbReference type="PANTHER" id="PTHR11136">
    <property type="entry name" value="FOLYLPOLYGLUTAMATE SYNTHASE-RELATED"/>
    <property type="match status" value="1"/>
</dbReference>
<keyword evidence="10 18" id="KW-0547">Nucleotide-binding</keyword>
<dbReference type="SUPFAM" id="SSF53623">
    <property type="entry name" value="MurD-like peptide ligases, catalytic domain"/>
    <property type="match status" value="1"/>
</dbReference>
<keyword evidence="9 19" id="KW-0479">Metal-binding</keyword>
<dbReference type="InterPro" id="IPR018109">
    <property type="entry name" value="Folylpolyglutamate_synth_CS"/>
</dbReference>
<dbReference type="GO" id="GO:0005743">
    <property type="term" value="C:mitochondrial inner membrane"/>
    <property type="evidence" value="ECO:0007669"/>
    <property type="project" value="UniProtKB-SubCell"/>
</dbReference>
<evidence type="ECO:0000256" key="3">
    <source>
        <dbReference type="ARBA" id="ARBA00004496"/>
    </source>
</evidence>
<dbReference type="NCBIfam" id="TIGR01499">
    <property type="entry name" value="folC"/>
    <property type="match status" value="1"/>
</dbReference>
<keyword evidence="15" id="KW-0472">Membrane</keyword>
<dbReference type="InterPro" id="IPR023600">
    <property type="entry name" value="Folylpolyglutamate_synth_euk"/>
</dbReference>
<dbReference type="PANTHER" id="PTHR11136:SF5">
    <property type="entry name" value="FOLYLPOLYGLUTAMATE SYNTHASE, MITOCHONDRIAL"/>
    <property type="match status" value="1"/>
</dbReference>
<comment type="catalytic activity">
    <reaction evidence="16 17">
        <text>(6S)-5,6,7,8-tetrahydrofolyl-(gamma-L-Glu)(n) + L-glutamate + ATP = (6S)-5,6,7,8-tetrahydrofolyl-(gamma-L-Glu)(n+1) + ADP + phosphate + H(+)</text>
        <dbReference type="Rhea" id="RHEA:10580"/>
        <dbReference type="Rhea" id="RHEA-COMP:14738"/>
        <dbReference type="Rhea" id="RHEA-COMP:14740"/>
        <dbReference type="ChEBI" id="CHEBI:15378"/>
        <dbReference type="ChEBI" id="CHEBI:29985"/>
        <dbReference type="ChEBI" id="CHEBI:30616"/>
        <dbReference type="ChEBI" id="CHEBI:43474"/>
        <dbReference type="ChEBI" id="CHEBI:141005"/>
        <dbReference type="ChEBI" id="CHEBI:456216"/>
        <dbReference type="EC" id="6.3.2.17"/>
    </reaction>
</comment>
<evidence type="ECO:0000313" key="21">
    <source>
        <dbReference type="Proteomes" id="UP000828390"/>
    </source>
</evidence>
<dbReference type="PROSITE" id="PS01011">
    <property type="entry name" value="FOLYLPOLYGLU_SYNT_1"/>
    <property type="match status" value="1"/>
</dbReference>
<name>A0A9D4FGA3_DREPO</name>
<dbReference type="Proteomes" id="UP000828390">
    <property type="component" value="Unassembled WGS sequence"/>
</dbReference>
<dbReference type="GO" id="GO:0005759">
    <property type="term" value="C:mitochondrial matrix"/>
    <property type="evidence" value="ECO:0007669"/>
    <property type="project" value="UniProtKB-SubCell"/>
</dbReference>
<evidence type="ECO:0000256" key="18">
    <source>
        <dbReference type="PIRSR" id="PIRSR038895-1"/>
    </source>
</evidence>
<evidence type="ECO:0000256" key="9">
    <source>
        <dbReference type="ARBA" id="ARBA00022723"/>
    </source>
</evidence>
<keyword evidence="6" id="KW-0963">Cytoplasm</keyword>
<dbReference type="InterPro" id="IPR036615">
    <property type="entry name" value="Mur_ligase_C_dom_sf"/>
</dbReference>
<evidence type="ECO:0000256" key="14">
    <source>
        <dbReference type="ARBA" id="ARBA00023128"/>
    </source>
</evidence>
<evidence type="ECO:0000256" key="10">
    <source>
        <dbReference type="ARBA" id="ARBA00022741"/>
    </source>
</evidence>
<keyword evidence="14" id="KW-0496">Mitochondrion</keyword>
<reference evidence="20" key="2">
    <citation type="submission" date="2020-11" db="EMBL/GenBank/DDBJ databases">
        <authorList>
            <person name="McCartney M.A."/>
            <person name="Auch B."/>
            <person name="Kono T."/>
            <person name="Mallez S."/>
            <person name="Becker A."/>
            <person name="Gohl D.M."/>
            <person name="Silverstein K.A.T."/>
            <person name="Koren S."/>
            <person name="Bechman K.B."/>
            <person name="Herman A."/>
            <person name="Abrahante J.E."/>
            <person name="Garbe J."/>
        </authorList>
    </citation>
    <scope>NUCLEOTIDE SEQUENCE</scope>
    <source>
        <strain evidence="20">Duluth1</strain>
        <tissue evidence="20">Whole animal</tissue>
    </source>
</reference>
<reference evidence="20" key="1">
    <citation type="journal article" date="2019" name="bioRxiv">
        <title>The Genome of the Zebra Mussel, Dreissena polymorpha: A Resource for Invasive Species Research.</title>
        <authorList>
            <person name="McCartney M.A."/>
            <person name="Auch B."/>
            <person name="Kono T."/>
            <person name="Mallez S."/>
            <person name="Zhang Y."/>
            <person name="Obille A."/>
            <person name="Becker A."/>
            <person name="Abrahante J.E."/>
            <person name="Garbe J."/>
            <person name="Badalamenti J.P."/>
            <person name="Herman A."/>
            <person name="Mangelson H."/>
            <person name="Liachko I."/>
            <person name="Sullivan S."/>
            <person name="Sone E.D."/>
            <person name="Koren S."/>
            <person name="Silverstein K.A.T."/>
            <person name="Beckman K.B."/>
            <person name="Gohl D.M."/>
        </authorList>
    </citation>
    <scope>NUCLEOTIDE SEQUENCE</scope>
    <source>
        <strain evidence="20">Duluth1</strain>
        <tissue evidence="20">Whole animal</tissue>
    </source>
</reference>
<dbReference type="InterPro" id="IPR036565">
    <property type="entry name" value="Mur-like_cat_sf"/>
</dbReference>
<evidence type="ECO:0000256" key="12">
    <source>
        <dbReference type="ARBA" id="ARBA00022840"/>
    </source>
</evidence>
<evidence type="ECO:0000256" key="15">
    <source>
        <dbReference type="ARBA" id="ARBA00023136"/>
    </source>
</evidence>
<evidence type="ECO:0000313" key="20">
    <source>
        <dbReference type="EMBL" id="KAH3796783.1"/>
    </source>
</evidence>
<keyword evidence="13 19" id="KW-0460">Magnesium</keyword>
<dbReference type="GO" id="GO:0005524">
    <property type="term" value="F:ATP binding"/>
    <property type="evidence" value="ECO:0007669"/>
    <property type="project" value="UniProtKB-KW"/>
</dbReference>
<dbReference type="SUPFAM" id="SSF53244">
    <property type="entry name" value="MurD-like peptide ligases, peptide-binding domain"/>
    <property type="match status" value="1"/>
</dbReference>
<evidence type="ECO:0000256" key="1">
    <source>
        <dbReference type="ARBA" id="ARBA00004273"/>
    </source>
</evidence>
<dbReference type="GO" id="GO:0046872">
    <property type="term" value="F:metal ion binding"/>
    <property type="evidence" value="ECO:0007669"/>
    <property type="project" value="UniProtKB-KW"/>
</dbReference>
<dbReference type="GO" id="GO:0005829">
    <property type="term" value="C:cytosol"/>
    <property type="evidence" value="ECO:0007669"/>
    <property type="project" value="TreeGrafter"/>
</dbReference>
<keyword evidence="7 17" id="KW-0554">One-carbon metabolism</keyword>
<keyword evidence="8 17" id="KW-0436">Ligase</keyword>
<comment type="similarity">
    <text evidence="5 17">Belongs to the folylpolyglutamate synthase family.</text>
</comment>
<feature type="binding site" evidence="19">
    <location>
        <position position="174"/>
    </location>
    <ligand>
        <name>Mg(2+)</name>
        <dbReference type="ChEBI" id="CHEBI:18420"/>
        <label>1</label>
    </ligand>
</feature>
<comment type="function">
    <text evidence="17">Catalyzes conversion of folates to polyglutamate derivatives allowing concentration of folate compounds in the cell and the intracellular retention of these cofactors, which are important substrates for most of the folate-dependent enzymes that are involved in one-carbon transfer reactions involved in purine, pyrimidine and amino acid synthesis.</text>
</comment>
<feature type="binding site" evidence="18">
    <location>
        <position position="351"/>
    </location>
    <ligand>
        <name>ATP</name>
        <dbReference type="ChEBI" id="CHEBI:30616"/>
    </ligand>
</feature>
<evidence type="ECO:0000256" key="17">
    <source>
        <dbReference type="PIRNR" id="PIRNR038895"/>
    </source>
</evidence>
<keyword evidence="11" id="KW-0999">Mitochondrion inner membrane</keyword>
<sequence length="608" mass="67749">MVRTLISSAIKGAECSKYEDAVKMLNTLQTNAQTIEKIRQERDKNAHLNIPRMLNYASRVGIQESDMSRLNVIHISGTKGKGSTCAYCESILRHHGYKTGFYSSPHLVEVRERLNVGGQPIESEKFASYFWEVYHKLDSTKDAGDGTMPNYFGFLTVMSLYVFLQEKVDVAIMEVGIGGEYDCTNMIRNPVVCGVTSLGLDHVSILGSTIDKIAWHKAGIFKPGVPAFTVPQPPEAMRVLAERALEKGTVLHQCQDLGAYNRILKLGIKGSVQTLNAALALQLCHTWMMKYKERCITNESRPQEQSDMSLVPESTASITASASQMDIPTVSPITLTQNDIKGLEECVWLGRNQVINVSGVCFYLDGAHTVESIQQCVEWFKTETEAEKSNYRDGVYRILLYNCTGDRDSFTLMKPLVSCGFDAALFCPNLAYEIALSADQTNNTVTKESQCKRCVTNKETFDDLLQQQQNIGGSNNLEMGTTGNKAECQSLIFSSISECINWICKRKWEENRVVSEKLRKGDLLNNSKVSINRDWTDEPVMNGTCISDTKVTNKVESGQGLQNSDEGVYKYSNHASGDADRRHVEVLITGSLHLVGGALRVLWDRQLE</sequence>
<feature type="binding site" evidence="19">
    <location>
        <position position="202"/>
    </location>
    <ligand>
        <name>Mg(2+)</name>
        <dbReference type="ChEBI" id="CHEBI:18420"/>
        <label>1</label>
    </ligand>
</feature>
<evidence type="ECO:0000256" key="11">
    <source>
        <dbReference type="ARBA" id="ARBA00022792"/>
    </source>
</evidence>
<evidence type="ECO:0000256" key="6">
    <source>
        <dbReference type="ARBA" id="ARBA00022490"/>
    </source>
</evidence>
<dbReference type="EC" id="6.3.2.17" evidence="17"/>
<evidence type="ECO:0000256" key="19">
    <source>
        <dbReference type="PIRSR" id="PIRSR038895-2"/>
    </source>
</evidence>
<dbReference type="AlphaFoldDB" id="A0A9D4FGA3"/>
<evidence type="ECO:0000256" key="8">
    <source>
        <dbReference type="ARBA" id="ARBA00022598"/>
    </source>
</evidence>
<dbReference type="GO" id="GO:0006730">
    <property type="term" value="P:one-carbon metabolic process"/>
    <property type="evidence" value="ECO:0007669"/>
    <property type="project" value="UniProtKB-KW"/>
</dbReference>
<keyword evidence="12 18" id="KW-0067">ATP-binding</keyword>
<dbReference type="PROSITE" id="PS01012">
    <property type="entry name" value="FOLYLPOLYGLU_SYNT_2"/>
    <property type="match status" value="1"/>
</dbReference>
<keyword evidence="21" id="KW-1185">Reference proteome</keyword>
<dbReference type="Gene3D" id="3.40.1190.10">
    <property type="entry name" value="Mur-like, catalytic domain"/>
    <property type="match status" value="1"/>
</dbReference>
<dbReference type="EMBL" id="JAIWYP010000007">
    <property type="protein sequence ID" value="KAH3796783.1"/>
    <property type="molecule type" value="Genomic_DNA"/>
</dbReference>
<accession>A0A9D4FGA3</accession>
<evidence type="ECO:0000256" key="13">
    <source>
        <dbReference type="ARBA" id="ARBA00022842"/>
    </source>
</evidence>
<dbReference type="InterPro" id="IPR001645">
    <property type="entry name" value="Folylpolyglutamate_synth"/>
</dbReference>
<evidence type="ECO:0000256" key="2">
    <source>
        <dbReference type="ARBA" id="ARBA00004305"/>
    </source>
</evidence>
<comment type="caution">
    <text evidence="20">The sequence shown here is derived from an EMBL/GenBank/DDBJ whole genome shotgun (WGS) entry which is preliminary data.</text>
</comment>
<comment type="pathway">
    <text evidence="4 17">Cofactor biosynthesis; tetrahydrofolylpolyglutamate biosynthesis.</text>
</comment>
<evidence type="ECO:0000256" key="16">
    <source>
        <dbReference type="ARBA" id="ARBA00047493"/>
    </source>
</evidence>
<dbReference type="Gene3D" id="3.90.190.20">
    <property type="entry name" value="Mur ligase, C-terminal domain"/>
    <property type="match status" value="1"/>
</dbReference>
<dbReference type="PIRSF" id="PIRSF038895">
    <property type="entry name" value="FPGS"/>
    <property type="match status" value="1"/>
</dbReference>
<comment type="subcellular location">
    <subcellularLocation>
        <location evidence="3">Cytoplasm</location>
    </subcellularLocation>
    <subcellularLocation>
        <location evidence="1">Mitochondrion inner membrane</location>
    </subcellularLocation>
    <subcellularLocation>
        <location evidence="2">Mitochondrion matrix</location>
    </subcellularLocation>
</comment>
<dbReference type="FunFam" id="3.40.1190.10:FF:000020">
    <property type="entry name" value="Folylpolyglutamate synthase"/>
    <property type="match status" value="1"/>
</dbReference>
<evidence type="ECO:0000256" key="7">
    <source>
        <dbReference type="ARBA" id="ARBA00022563"/>
    </source>
</evidence>
<evidence type="ECO:0000256" key="5">
    <source>
        <dbReference type="ARBA" id="ARBA00008276"/>
    </source>
</evidence>
<evidence type="ECO:0000256" key="4">
    <source>
        <dbReference type="ARBA" id="ARBA00005150"/>
    </source>
</evidence>
<protein>
    <recommendedName>
        <fullName evidence="17">Folylpolyglutamate synthase</fullName>
        <ecNumber evidence="17">6.3.2.17</ecNumber>
    </recommendedName>
    <alternativeName>
        <fullName evidence="17">Folylpoly-gamma-glutamate synthetase</fullName>
    </alternativeName>
    <alternativeName>
        <fullName evidence="17">Tetrahydrofolylpolyglutamate synthase</fullName>
    </alternativeName>
</protein>
<organism evidence="20 21">
    <name type="scientific">Dreissena polymorpha</name>
    <name type="common">Zebra mussel</name>
    <name type="synonym">Mytilus polymorpha</name>
    <dbReference type="NCBI Taxonomy" id="45954"/>
    <lineage>
        <taxon>Eukaryota</taxon>
        <taxon>Metazoa</taxon>
        <taxon>Spiralia</taxon>
        <taxon>Lophotrochozoa</taxon>
        <taxon>Mollusca</taxon>
        <taxon>Bivalvia</taxon>
        <taxon>Autobranchia</taxon>
        <taxon>Heteroconchia</taxon>
        <taxon>Euheterodonta</taxon>
        <taxon>Imparidentia</taxon>
        <taxon>Neoheterodontei</taxon>
        <taxon>Myida</taxon>
        <taxon>Dreissenoidea</taxon>
        <taxon>Dreissenidae</taxon>
        <taxon>Dreissena</taxon>
    </lineage>
</organism>
<dbReference type="GO" id="GO:0004326">
    <property type="term" value="F:tetrahydrofolylpolyglutamate synthase activity"/>
    <property type="evidence" value="ECO:0007669"/>
    <property type="project" value="UniProtKB-EC"/>
</dbReference>
<feature type="binding site" evidence="18">
    <location>
        <position position="365"/>
    </location>
    <ligand>
        <name>ATP</name>
        <dbReference type="ChEBI" id="CHEBI:30616"/>
    </ligand>
</feature>
<gene>
    <name evidence="20" type="ORF">DPMN_150354</name>
</gene>